<organism evidence="10 11">
    <name type="scientific">Brevibacillus thermoruber</name>
    <dbReference type="NCBI Taxonomy" id="33942"/>
    <lineage>
        <taxon>Bacteria</taxon>
        <taxon>Bacillati</taxon>
        <taxon>Bacillota</taxon>
        <taxon>Bacilli</taxon>
        <taxon>Bacillales</taxon>
        <taxon>Paenibacillaceae</taxon>
        <taxon>Brevibacillus</taxon>
    </lineage>
</organism>
<dbReference type="Gene3D" id="1.10.10.10">
    <property type="entry name" value="Winged helix-like DNA-binding domain superfamily/Winged helix DNA-binding domain"/>
    <property type="match status" value="1"/>
</dbReference>
<dbReference type="InterPro" id="IPR001789">
    <property type="entry name" value="Sig_transdc_resp-reg_receiver"/>
</dbReference>
<dbReference type="GO" id="GO:0000976">
    <property type="term" value="F:transcription cis-regulatory region binding"/>
    <property type="evidence" value="ECO:0007669"/>
    <property type="project" value="TreeGrafter"/>
</dbReference>
<protein>
    <submittedName>
        <fullName evidence="10">Response regulator transcription factor</fullName>
    </submittedName>
</protein>
<dbReference type="FunFam" id="3.40.50.2300:FF:000001">
    <property type="entry name" value="DNA-binding response regulator PhoB"/>
    <property type="match status" value="1"/>
</dbReference>
<gene>
    <name evidence="10" type="ORF">O3V59_21475</name>
</gene>
<dbReference type="SUPFAM" id="SSF46894">
    <property type="entry name" value="C-terminal effector domain of the bipartite response regulators"/>
    <property type="match status" value="1"/>
</dbReference>
<keyword evidence="1 6" id="KW-0597">Phosphoprotein</keyword>
<dbReference type="InterPro" id="IPR016032">
    <property type="entry name" value="Sig_transdc_resp-reg_C-effctor"/>
</dbReference>
<dbReference type="GO" id="GO:0005829">
    <property type="term" value="C:cytosol"/>
    <property type="evidence" value="ECO:0007669"/>
    <property type="project" value="TreeGrafter"/>
</dbReference>
<dbReference type="InterPro" id="IPR039420">
    <property type="entry name" value="WalR-like"/>
</dbReference>
<keyword evidence="4 7" id="KW-0238">DNA-binding</keyword>
<keyword evidence="2" id="KW-0902">Two-component regulatory system</keyword>
<evidence type="ECO:0000256" key="6">
    <source>
        <dbReference type="PROSITE-ProRule" id="PRU00169"/>
    </source>
</evidence>
<dbReference type="SMART" id="SM00448">
    <property type="entry name" value="REC"/>
    <property type="match status" value="1"/>
</dbReference>
<dbReference type="CDD" id="cd00383">
    <property type="entry name" value="trans_reg_C"/>
    <property type="match status" value="1"/>
</dbReference>
<dbReference type="InterPro" id="IPR011006">
    <property type="entry name" value="CheY-like_superfamily"/>
</dbReference>
<evidence type="ECO:0000256" key="1">
    <source>
        <dbReference type="ARBA" id="ARBA00022553"/>
    </source>
</evidence>
<feature type="domain" description="Response regulatory" evidence="8">
    <location>
        <begin position="7"/>
        <end position="122"/>
    </location>
</feature>
<evidence type="ECO:0000256" key="4">
    <source>
        <dbReference type="ARBA" id="ARBA00023125"/>
    </source>
</evidence>
<dbReference type="SUPFAM" id="SSF52172">
    <property type="entry name" value="CheY-like"/>
    <property type="match status" value="1"/>
</dbReference>
<comment type="caution">
    <text evidence="10">The sequence shown here is derived from an EMBL/GenBank/DDBJ whole genome shotgun (WGS) entry which is preliminary data.</text>
</comment>
<dbReference type="PANTHER" id="PTHR48111">
    <property type="entry name" value="REGULATOR OF RPOS"/>
    <property type="match status" value="1"/>
</dbReference>
<evidence type="ECO:0000313" key="11">
    <source>
        <dbReference type="Proteomes" id="UP001151071"/>
    </source>
</evidence>
<dbReference type="GO" id="GO:0032993">
    <property type="term" value="C:protein-DNA complex"/>
    <property type="evidence" value="ECO:0007669"/>
    <property type="project" value="TreeGrafter"/>
</dbReference>
<dbReference type="AlphaFoldDB" id="A0A9X3Z5F4"/>
<feature type="domain" description="OmpR/PhoB-type" evidence="9">
    <location>
        <begin position="129"/>
        <end position="229"/>
    </location>
</feature>
<dbReference type="CDD" id="cd17574">
    <property type="entry name" value="REC_OmpR"/>
    <property type="match status" value="1"/>
</dbReference>
<dbReference type="Gene3D" id="3.40.50.2300">
    <property type="match status" value="1"/>
</dbReference>
<keyword evidence="5" id="KW-0804">Transcription</keyword>
<dbReference type="PROSITE" id="PS50110">
    <property type="entry name" value="RESPONSE_REGULATORY"/>
    <property type="match status" value="1"/>
</dbReference>
<feature type="modified residue" description="4-aspartylphosphate" evidence="6">
    <location>
        <position position="56"/>
    </location>
</feature>
<reference evidence="10" key="1">
    <citation type="submission" date="2022-12" db="EMBL/GenBank/DDBJ databases">
        <title>Draft genome sequence of the thermophilic strain Brevibacillus thermoruber HT42, isolated from Los Humeros, Puebla, Mexico, with biotechnological potential.</title>
        <authorList>
            <person name="Lara Sanchez J."/>
            <person name="Solis Palacios R."/>
            <person name="Bustos Baena A.S."/>
            <person name="Ruz Baez A.E."/>
            <person name="Espinosa Luna G."/>
            <person name="Oliart Ros R.M."/>
        </authorList>
    </citation>
    <scope>NUCLEOTIDE SEQUENCE</scope>
    <source>
        <strain evidence="10">HT42</strain>
    </source>
</reference>
<dbReference type="GO" id="GO:0000156">
    <property type="term" value="F:phosphorelay response regulator activity"/>
    <property type="evidence" value="ECO:0007669"/>
    <property type="project" value="TreeGrafter"/>
</dbReference>
<dbReference type="InterPro" id="IPR001867">
    <property type="entry name" value="OmpR/PhoB-type_DNA-bd"/>
</dbReference>
<dbReference type="Proteomes" id="UP001151071">
    <property type="component" value="Unassembled WGS sequence"/>
</dbReference>
<dbReference type="RefSeq" id="WP_051968140.1">
    <property type="nucleotide sequence ID" value="NZ_JAPYYP010000051.1"/>
</dbReference>
<evidence type="ECO:0000313" key="10">
    <source>
        <dbReference type="EMBL" id="MDA5110912.1"/>
    </source>
</evidence>
<keyword evidence="11" id="KW-1185">Reference proteome</keyword>
<dbReference type="Pfam" id="PF00486">
    <property type="entry name" value="Trans_reg_C"/>
    <property type="match status" value="1"/>
</dbReference>
<feature type="DNA-binding region" description="OmpR/PhoB-type" evidence="7">
    <location>
        <begin position="129"/>
        <end position="229"/>
    </location>
</feature>
<dbReference type="GO" id="GO:0006355">
    <property type="term" value="P:regulation of DNA-templated transcription"/>
    <property type="evidence" value="ECO:0007669"/>
    <property type="project" value="InterPro"/>
</dbReference>
<dbReference type="PANTHER" id="PTHR48111:SF40">
    <property type="entry name" value="PHOSPHATE REGULON TRANSCRIPTIONAL REGULATORY PROTEIN PHOB"/>
    <property type="match status" value="1"/>
</dbReference>
<proteinExistence type="predicted"/>
<evidence type="ECO:0000256" key="5">
    <source>
        <dbReference type="ARBA" id="ARBA00023163"/>
    </source>
</evidence>
<accession>A0A9X3Z5F4</accession>
<dbReference type="SMART" id="SM00862">
    <property type="entry name" value="Trans_reg_C"/>
    <property type="match status" value="1"/>
</dbReference>
<evidence type="ECO:0000259" key="8">
    <source>
        <dbReference type="PROSITE" id="PS50110"/>
    </source>
</evidence>
<dbReference type="PROSITE" id="PS51755">
    <property type="entry name" value="OMPR_PHOB"/>
    <property type="match status" value="1"/>
</dbReference>
<name>A0A9X3Z5F4_9BACL</name>
<dbReference type="InterPro" id="IPR036388">
    <property type="entry name" value="WH-like_DNA-bd_sf"/>
</dbReference>
<dbReference type="EMBL" id="JAPYYP010000051">
    <property type="protein sequence ID" value="MDA5110912.1"/>
    <property type="molecule type" value="Genomic_DNA"/>
</dbReference>
<evidence type="ECO:0000259" key="9">
    <source>
        <dbReference type="PROSITE" id="PS51755"/>
    </source>
</evidence>
<dbReference type="Pfam" id="PF00072">
    <property type="entry name" value="Response_reg"/>
    <property type="match status" value="1"/>
</dbReference>
<keyword evidence="3" id="KW-0805">Transcription regulation</keyword>
<evidence type="ECO:0000256" key="3">
    <source>
        <dbReference type="ARBA" id="ARBA00023015"/>
    </source>
</evidence>
<evidence type="ECO:0000256" key="2">
    <source>
        <dbReference type="ARBA" id="ARBA00023012"/>
    </source>
</evidence>
<dbReference type="Gene3D" id="6.10.250.690">
    <property type="match status" value="1"/>
</dbReference>
<evidence type="ECO:0000256" key="7">
    <source>
        <dbReference type="PROSITE-ProRule" id="PRU01091"/>
    </source>
</evidence>
<sequence length="231" mass="26626">MDIKGKTILVVEDDPKIRNLVKIYLESAGYEVWEAGDGLTAKEMFEKNDPCFVVVDLMLPKLSGEELCEWIREELKSDVPMIMLTAKVAEEDRIKGLQMGADDYVTKPFSPRELVARVETILKRTAQRCSKISYKGLTIKPLKGEVKFNGQVLPLTHHEFRLLYFFMRNPNQILTREQILQELYPNGEKIVVDRTIDVHVSKLREKMKDINGMPDFIETIRGMGYRFVAVT</sequence>